<evidence type="ECO:0000256" key="12">
    <source>
        <dbReference type="SAM" id="Phobius"/>
    </source>
</evidence>
<evidence type="ECO:0000256" key="3">
    <source>
        <dbReference type="ARBA" id="ARBA00009105"/>
    </source>
</evidence>
<dbReference type="PANTHER" id="PTHR31392:SF1">
    <property type="entry name" value="ALPHA-1,3-MANNOSYLTRANSFERASE MNN1-RELATED"/>
    <property type="match status" value="1"/>
</dbReference>
<dbReference type="GO" id="GO:0006493">
    <property type="term" value="P:protein O-linked glycosylation"/>
    <property type="evidence" value="ECO:0007669"/>
    <property type="project" value="TreeGrafter"/>
</dbReference>
<evidence type="ECO:0000256" key="4">
    <source>
        <dbReference type="ARBA" id="ARBA00022676"/>
    </source>
</evidence>
<keyword evidence="10 12" id="KW-0472">Membrane</keyword>
<sequence length="694" mass="80787">MFYSKRRKVYLLKHWILICLLLWTTLSLYYVYTCSNFNLAQLKDLIPSEVSDQIAAILDAHYPGFDLHQANTTESSVYRKMFKNTDSVAGEILQIMKNYNLEERCELYFANVETENGVIVDPAHDFQYNKFDYVAWDEYLRESLRMLKEDPEENTEEEEEEDVLEEQIRVKFEHAKAKIVAEEQLLHDYLLHVKIFNKCYVDRDDGFIEKQKSLLQGINFNARVPYFKSRFARSKPTGLESKVFPWLTQKSPDYEPLLTGTTTKLIIEQNNFLHDFKSKLSGKGIVLTISDSHLDDCIRLIHLLRFLENTLPIQIIYTELSESSKHQIKQASTAEFHGYVQQNIILVNVTPAIDEHYLHKFDKFGNKILAVLFNSFEEVILLDADTVVTQTPLKFFQLRKYTKSGTLFYHDRNTAEYRPGHDIDMFLKLMNTNMDAQLFGLEKITDKTMTIPLFKHRISHVMESGLVVFNRARHFSQALIMANMYFFEPITDRIYGDKELFWLALSIMGDESFEFNAHPAAAIGQITPYEERVKGMESPPGTFISEEVCSNHPAHINDEDNHTLLWFNSGFKFCNQLDKVDLEEEFDRHDRFTRLATLEQFRAFWGGKLVIASAVVPPQNNAGGQDTDPTGTEPRESWRHMKQYCGGYTWCAYSSIGSGQKPDDRGLVIRYTARERLYFEKLGEIWMSSYDYST</sequence>
<reference evidence="13 14" key="1">
    <citation type="submission" date="2018-06" db="EMBL/GenBank/DDBJ databases">
        <title>Whole genome sequencing of Candida tropicalis (genome annotated by CSBL at Korea University).</title>
        <authorList>
            <person name="Ahn J."/>
        </authorList>
    </citation>
    <scope>NUCLEOTIDE SEQUENCE [LARGE SCALE GENOMIC DNA]</scope>
    <source>
        <strain evidence="13 14">ATCC 20962</strain>
    </source>
</reference>
<dbReference type="Proteomes" id="UP000253472">
    <property type="component" value="Unassembled WGS sequence"/>
</dbReference>
<dbReference type="InterPro" id="IPR022751">
    <property type="entry name" value="Alpha_mannosyltransferase"/>
</dbReference>
<evidence type="ECO:0000256" key="9">
    <source>
        <dbReference type="ARBA" id="ARBA00023034"/>
    </source>
</evidence>
<feature type="transmembrane region" description="Helical" evidence="12">
    <location>
        <begin position="12"/>
        <end position="32"/>
    </location>
</feature>
<dbReference type="EMBL" id="QLNQ01000030">
    <property type="protein sequence ID" value="RCK54477.1"/>
    <property type="molecule type" value="Genomic_DNA"/>
</dbReference>
<comment type="subcellular location">
    <subcellularLocation>
        <location evidence="1">Golgi apparatus membrane</location>
        <topology evidence="1">Single-pass type II membrane protein</topology>
    </subcellularLocation>
</comment>
<dbReference type="Pfam" id="PF11051">
    <property type="entry name" value="Mannosyl_trans3"/>
    <property type="match status" value="1"/>
</dbReference>
<evidence type="ECO:0000256" key="2">
    <source>
        <dbReference type="ARBA" id="ARBA00004922"/>
    </source>
</evidence>
<keyword evidence="9" id="KW-0333">Golgi apparatus</keyword>
<comment type="similarity">
    <text evidence="3">Belongs to the MNN1/MNT family.</text>
</comment>
<evidence type="ECO:0000256" key="10">
    <source>
        <dbReference type="ARBA" id="ARBA00023136"/>
    </source>
</evidence>
<evidence type="ECO:0000313" key="13">
    <source>
        <dbReference type="EMBL" id="RCK54477.1"/>
    </source>
</evidence>
<dbReference type="UniPathway" id="UPA00378"/>
<keyword evidence="7" id="KW-0735">Signal-anchor</keyword>
<keyword evidence="14" id="KW-1185">Reference proteome</keyword>
<organism evidence="13 14">
    <name type="scientific">Candida viswanathii</name>
    <dbReference type="NCBI Taxonomy" id="5486"/>
    <lineage>
        <taxon>Eukaryota</taxon>
        <taxon>Fungi</taxon>
        <taxon>Dikarya</taxon>
        <taxon>Ascomycota</taxon>
        <taxon>Saccharomycotina</taxon>
        <taxon>Pichiomycetes</taxon>
        <taxon>Debaryomycetaceae</taxon>
        <taxon>Candida/Lodderomyces clade</taxon>
        <taxon>Candida</taxon>
    </lineage>
</organism>
<dbReference type="PANTHER" id="PTHR31392">
    <property type="entry name" value="ALPHA-1,3-MANNOSYLTRANSFERASE MNN1-RELATED"/>
    <property type="match status" value="1"/>
</dbReference>
<comment type="pathway">
    <text evidence="2">Protein modification; protein glycosylation.</text>
</comment>
<evidence type="ECO:0000313" key="14">
    <source>
        <dbReference type="Proteomes" id="UP000253472"/>
    </source>
</evidence>
<dbReference type="OrthoDB" id="430354at2759"/>
<keyword evidence="8 12" id="KW-1133">Transmembrane helix</keyword>
<comment type="caution">
    <text evidence="13">The sequence shown here is derived from an EMBL/GenBank/DDBJ whole genome shotgun (WGS) entry which is preliminary data.</text>
</comment>
<dbReference type="GO" id="GO:0046354">
    <property type="term" value="P:mannan biosynthetic process"/>
    <property type="evidence" value="ECO:0007669"/>
    <property type="project" value="UniProtKB-ARBA"/>
</dbReference>
<evidence type="ECO:0000256" key="6">
    <source>
        <dbReference type="ARBA" id="ARBA00022692"/>
    </source>
</evidence>
<dbReference type="STRING" id="5486.A0A367XLE6"/>
<dbReference type="GO" id="GO:0000033">
    <property type="term" value="F:alpha-1,3-mannosyltransferase activity"/>
    <property type="evidence" value="ECO:0007669"/>
    <property type="project" value="TreeGrafter"/>
</dbReference>
<name>A0A367XLE6_9ASCO</name>
<evidence type="ECO:0000256" key="8">
    <source>
        <dbReference type="ARBA" id="ARBA00022989"/>
    </source>
</evidence>
<dbReference type="Gene3D" id="3.90.550.10">
    <property type="entry name" value="Spore Coat Polysaccharide Biosynthesis Protein SpsA, Chain A"/>
    <property type="match status" value="1"/>
</dbReference>
<evidence type="ECO:0000256" key="11">
    <source>
        <dbReference type="ARBA" id="ARBA00023180"/>
    </source>
</evidence>
<gene>
    <name evidence="13" type="primary">MNN14_1</name>
    <name evidence="13" type="ORF">Cantr_04806</name>
</gene>
<dbReference type="AlphaFoldDB" id="A0A367XLE6"/>
<dbReference type="InterPro" id="IPR029044">
    <property type="entry name" value="Nucleotide-diphossugar_trans"/>
</dbReference>
<evidence type="ECO:0000256" key="5">
    <source>
        <dbReference type="ARBA" id="ARBA00022679"/>
    </source>
</evidence>
<evidence type="ECO:0000256" key="1">
    <source>
        <dbReference type="ARBA" id="ARBA00004323"/>
    </source>
</evidence>
<accession>A0A367XLE6</accession>
<keyword evidence="6 12" id="KW-0812">Transmembrane</keyword>
<keyword evidence="5 13" id="KW-0808">Transferase</keyword>
<proteinExistence type="inferred from homology"/>
<dbReference type="SUPFAM" id="SSF53448">
    <property type="entry name" value="Nucleotide-diphospho-sugar transferases"/>
    <property type="match status" value="1"/>
</dbReference>
<protein>
    <submittedName>
        <fullName evidence="13">Putative alpha-1,3-mannosyltransferase MNN14</fullName>
    </submittedName>
</protein>
<keyword evidence="11" id="KW-0325">Glycoprotein</keyword>
<keyword evidence="4 13" id="KW-0328">Glycosyltransferase</keyword>
<dbReference type="GO" id="GO:0000139">
    <property type="term" value="C:Golgi membrane"/>
    <property type="evidence" value="ECO:0007669"/>
    <property type="project" value="UniProtKB-SubCell"/>
</dbReference>
<evidence type="ECO:0000256" key="7">
    <source>
        <dbReference type="ARBA" id="ARBA00022968"/>
    </source>
</evidence>